<dbReference type="CDD" id="cd06261">
    <property type="entry name" value="TM_PBP2"/>
    <property type="match status" value="1"/>
</dbReference>
<organism evidence="9">
    <name type="scientific">Herbiconiux sp. A18JL235</name>
    <dbReference type="NCBI Taxonomy" id="3152363"/>
    <lineage>
        <taxon>Bacteria</taxon>
        <taxon>Bacillati</taxon>
        <taxon>Actinomycetota</taxon>
        <taxon>Actinomycetes</taxon>
        <taxon>Micrococcales</taxon>
        <taxon>Microbacteriaceae</taxon>
        <taxon>Herbiconiux</taxon>
    </lineage>
</organism>
<dbReference type="InterPro" id="IPR000515">
    <property type="entry name" value="MetI-like"/>
</dbReference>
<feature type="domain" description="ABC transmembrane type-1" evidence="8">
    <location>
        <begin position="57"/>
        <end position="248"/>
    </location>
</feature>
<proteinExistence type="inferred from homology"/>
<evidence type="ECO:0000256" key="5">
    <source>
        <dbReference type="ARBA" id="ARBA00022989"/>
    </source>
</evidence>
<dbReference type="EMBL" id="CP162511">
    <property type="protein sequence ID" value="XDI05664.1"/>
    <property type="molecule type" value="Genomic_DNA"/>
</dbReference>
<feature type="transmembrane region" description="Helical" evidence="7">
    <location>
        <begin position="92"/>
        <end position="113"/>
    </location>
</feature>
<feature type="transmembrane region" description="Helical" evidence="7">
    <location>
        <begin position="12"/>
        <end position="36"/>
    </location>
</feature>
<dbReference type="SUPFAM" id="SSF161098">
    <property type="entry name" value="MetI-like"/>
    <property type="match status" value="1"/>
</dbReference>
<feature type="transmembrane region" description="Helical" evidence="7">
    <location>
        <begin position="125"/>
        <end position="148"/>
    </location>
</feature>
<keyword evidence="4 7" id="KW-0812">Transmembrane</keyword>
<feature type="transmembrane region" description="Helical" evidence="7">
    <location>
        <begin position="230"/>
        <end position="248"/>
    </location>
</feature>
<keyword evidence="5 7" id="KW-1133">Transmembrane helix</keyword>
<keyword evidence="3" id="KW-1003">Cell membrane</keyword>
<dbReference type="GO" id="GO:0055085">
    <property type="term" value="P:transmembrane transport"/>
    <property type="evidence" value="ECO:0007669"/>
    <property type="project" value="InterPro"/>
</dbReference>
<dbReference type="Pfam" id="PF00528">
    <property type="entry name" value="BPD_transp_1"/>
    <property type="match status" value="1"/>
</dbReference>
<protein>
    <submittedName>
        <fullName evidence="9">Carbohydrate ABC transporter permease</fullName>
    </submittedName>
</protein>
<gene>
    <name evidence="9" type="ORF">ABFY20_00830</name>
</gene>
<feature type="transmembrane region" description="Helical" evidence="7">
    <location>
        <begin position="56"/>
        <end position="80"/>
    </location>
</feature>
<name>A0AB39BHF9_9MICO</name>
<keyword evidence="6 7" id="KW-0472">Membrane</keyword>
<dbReference type="PROSITE" id="PS50928">
    <property type="entry name" value="ABC_TM1"/>
    <property type="match status" value="1"/>
</dbReference>
<comment type="subcellular location">
    <subcellularLocation>
        <location evidence="1 7">Cell membrane</location>
        <topology evidence="1 7">Multi-pass membrane protein</topology>
    </subcellularLocation>
</comment>
<reference evidence="9" key="1">
    <citation type="submission" date="2024-05" db="EMBL/GenBank/DDBJ databases">
        <title>Herbiconiux sp. A18JL235.</title>
        <authorList>
            <person name="Zhang G."/>
        </authorList>
    </citation>
    <scope>NUCLEOTIDE SEQUENCE</scope>
    <source>
        <strain evidence="9">A18JL235</strain>
    </source>
</reference>
<evidence type="ECO:0000256" key="4">
    <source>
        <dbReference type="ARBA" id="ARBA00022692"/>
    </source>
</evidence>
<evidence type="ECO:0000256" key="3">
    <source>
        <dbReference type="ARBA" id="ARBA00022475"/>
    </source>
</evidence>
<dbReference type="InterPro" id="IPR035906">
    <property type="entry name" value="MetI-like_sf"/>
</dbReference>
<evidence type="ECO:0000256" key="7">
    <source>
        <dbReference type="RuleBase" id="RU363032"/>
    </source>
</evidence>
<dbReference type="AlphaFoldDB" id="A0AB39BHF9"/>
<dbReference type="RefSeq" id="WP_368498052.1">
    <property type="nucleotide sequence ID" value="NZ_CP162511.1"/>
</dbReference>
<evidence type="ECO:0000259" key="8">
    <source>
        <dbReference type="PROSITE" id="PS50928"/>
    </source>
</evidence>
<keyword evidence="2 7" id="KW-0813">Transport</keyword>
<feature type="transmembrane region" description="Helical" evidence="7">
    <location>
        <begin position="169"/>
        <end position="194"/>
    </location>
</feature>
<dbReference type="PANTHER" id="PTHR43744:SF12">
    <property type="entry name" value="ABC TRANSPORTER PERMEASE PROTEIN MG189-RELATED"/>
    <property type="match status" value="1"/>
</dbReference>
<dbReference type="PANTHER" id="PTHR43744">
    <property type="entry name" value="ABC TRANSPORTER PERMEASE PROTEIN MG189-RELATED-RELATED"/>
    <property type="match status" value="1"/>
</dbReference>
<sequence length="262" mass="28368">MFLHQTLVSRIVSQALIILAVIVVAVPLVMIVKVSIQGQGLPNYVVILQDTPFLRFLINSAVISAVTLALVLAFSIAAAYCTVILRPRGSTVITVLVLAGLTMPAIALVVPVYSLVQSLGLFDTYWAVIIPLTALAVPFGFLVGGNYIRAIPVEVFEAATLDGAGTWRTFISVLLPLCRPILAVVAVFTFLAAWNEYLLPLLFLQDVDIKVVTQVPTYFQSQRLVDTPKVFAANVLISLPIIVFYLALQGTFRRGLSNGAIK</sequence>
<evidence type="ECO:0000256" key="1">
    <source>
        <dbReference type="ARBA" id="ARBA00004651"/>
    </source>
</evidence>
<evidence type="ECO:0000313" key="9">
    <source>
        <dbReference type="EMBL" id="XDI05664.1"/>
    </source>
</evidence>
<evidence type="ECO:0000256" key="2">
    <source>
        <dbReference type="ARBA" id="ARBA00022448"/>
    </source>
</evidence>
<dbReference type="Gene3D" id="1.10.3720.10">
    <property type="entry name" value="MetI-like"/>
    <property type="match status" value="1"/>
</dbReference>
<evidence type="ECO:0000256" key="6">
    <source>
        <dbReference type="ARBA" id="ARBA00023136"/>
    </source>
</evidence>
<accession>A0AB39BHF9</accession>
<comment type="similarity">
    <text evidence="7">Belongs to the binding-protein-dependent transport system permease family.</text>
</comment>
<dbReference type="GO" id="GO:0005886">
    <property type="term" value="C:plasma membrane"/>
    <property type="evidence" value="ECO:0007669"/>
    <property type="project" value="UniProtKB-SubCell"/>
</dbReference>